<evidence type="ECO:0000259" key="1">
    <source>
        <dbReference type="Pfam" id="PF00078"/>
    </source>
</evidence>
<feature type="domain" description="Reverse transcriptase" evidence="1">
    <location>
        <begin position="43"/>
        <end position="236"/>
    </location>
</feature>
<sequence>MPLSADSGTHVNDGTENHAHAVPEYLENRPLEDWLTSILLPLHKKGPTTVCDNYRLIALISHSSKIKLYILQARLQAFLTHQIALEQVGFVKGRGTWEQILNARQLIEKALEYSVPIYLCFVDYEKAFDNVRWPKLWTTLGELGVPAHLITLVKNLYEVFKAVVKIDTTLSENVYSEVVMRRTLENWNGGVKIGGRWFSNLRFANDTLLIAQNAEELLECLRRLEEVNREYGLKIK</sequence>
<dbReference type="PANTHER" id="PTHR47027">
    <property type="entry name" value="REVERSE TRANSCRIPTASE DOMAIN-CONTAINING PROTEIN"/>
    <property type="match status" value="1"/>
</dbReference>
<dbReference type="EMBL" id="VTPC01000980">
    <property type="protein sequence ID" value="KAF2903600.1"/>
    <property type="molecule type" value="Genomic_DNA"/>
</dbReference>
<organism evidence="2 3">
    <name type="scientific">Ignelater luminosus</name>
    <name type="common">Cucubano</name>
    <name type="synonym">Pyrophorus luminosus</name>
    <dbReference type="NCBI Taxonomy" id="2038154"/>
    <lineage>
        <taxon>Eukaryota</taxon>
        <taxon>Metazoa</taxon>
        <taxon>Ecdysozoa</taxon>
        <taxon>Arthropoda</taxon>
        <taxon>Hexapoda</taxon>
        <taxon>Insecta</taxon>
        <taxon>Pterygota</taxon>
        <taxon>Neoptera</taxon>
        <taxon>Endopterygota</taxon>
        <taxon>Coleoptera</taxon>
        <taxon>Polyphaga</taxon>
        <taxon>Elateriformia</taxon>
        <taxon>Elateroidea</taxon>
        <taxon>Elateridae</taxon>
        <taxon>Agrypninae</taxon>
        <taxon>Pyrophorini</taxon>
        <taxon>Ignelater</taxon>
    </lineage>
</organism>
<dbReference type="AlphaFoldDB" id="A0A8K0GGB6"/>
<dbReference type="OrthoDB" id="6775354at2759"/>
<dbReference type="InterPro" id="IPR000477">
    <property type="entry name" value="RT_dom"/>
</dbReference>
<protein>
    <recommendedName>
        <fullName evidence="1">Reverse transcriptase domain-containing protein</fullName>
    </recommendedName>
</protein>
<name>A0A8K0GGB6_IGNLU</name>
<dbReference type="CDD" id="cd01650">
    <property type="entry name" value="RT_nLTR_like"/>
    <property type="match status" value="1"/>
</dbReference>
<evidence type="ECO:0000313" key="3">
    <source>
        <dbReference type="Proteomes" id="UP000801492"/>
    </source>
</evidence>
<reference evidence="2" key="1">
    <citation type="submission" date="2019-08" db="EMBL/GenBank/DDBJ databases">
        <title>The genome of the North American firefly Photinus pyralis.</title>
        <authorList>
            <consortium name="Photinus pyralis genome working group"/>
            <person name="Fallon T.R."/>
            <person name="Sander Lower S.E."/>
            <person name="Weng J.-K."/>
        </authorList>
    </citation>
    <scope>NUCLEOTIDE SEQUENCE</scope>
    <source>
        <strain evidence="2">TRF0915ILg1</strain>
        <tissue evidence="2">Whole body</tissue>
    </source>
</reference>
<keyword evidence="3" id="KW-1185">Reference proteome</keyword>
<accession>A0A8K0GGB6</accession>
<gene>
    <name evidence="2" type="ORF">ILUMI_02587</name>
</gene>
<proteinExistence type="predicted"/>
<dbReference type="Proteomes" id="UP000801492">
    <property type="component" value="Unassembled WGS sequence"/>
</dbReference>
<dbReference type="Pfam" id="PF00078">
    <property type="entry name" value="RVT_1"/>
    <property type="match status" value="1"/>
</dbReference>
<comment type="caution">
    <text evidence="2">The sequence shown here is derived from an EMBL/GenBank/DDBJ whole genome shotgun (WGS) entry which is preliminary data.</text>
</comment>
<dbReference type="PANTHER" id="PTHR47027:SF8">
    <property type="entry name" value="RIBONUCLEASE H"/>
    <property type="match status" value="1"/>
</dbReference>
<evidence type="ECO:0000313" key="2">
    <source>
        <dbReference type="EMBL" id="KAF2903600.1"/>
    </source>
</evidence>